<feature type="region of interest" description="Disordered" evidence="1">
    <location>
        <begin position="323"/>
        <end position="345"/>
    </location>
</feature>
<evidence type="ECO:0000313" key="4">
    <source>
        <dbReference type="Proteomes" id="UP000799428"/>
    </source>
</evidence>
<feature type="compositionally biased region" description="Polar residues" evidence="1">
    <location>
        <begin position="407"/>
        <end position="416"/>
    </location>
</feature>
<proteinExistence type="predicted"/>
<organism evidence="3 4">
    <name type="scientific">Pleomassaria siparia CBS 279.74</name>
    <dbReference type="NCBI Taxonomy" id="1314801"/>
    <lineage>
        <taxon>Eukaryota</taxon>
        <taxon>Fungi</taxon>
        <taxon>Dikarya</taxon>
        <taxon>Ascomycota</taxon>
        <taxon>Pezizomycotina</taxon>
        <taxon>Dothideomycetes</taxon>
        <taxon>Pleosporomycetidae</taxon>
        <taxon>Pleosporales</taxon>
        <taxon>Pleomassariaceae</taxon>
        <taxon>Pleomassaria</taxon>
    </lineage>
</organism>
<feature type="compositionally biased region" description="Basic residues" evidence="1">
    <location>
        <begin position="334"/>
        <end position="343"/>
    </location>
</feature>
<name>A0A6G1JXL1_9PLEO</name>
<dbReference type="EMBL" id="MU005780">
    <property type="protein sequence ID" value="KAF2704951.1"/>
    <property type="molecule type" value="Genomic_DNA"/>
</dbReference>
<feature type="compositionally biased region" description="Low complexity" evidence="1">
    <location>
        <begin position="117"/>
        <end position="132"/>
    </location>
</feature>
<dbReference type="AlphaFoldDB" id="A0A6G1JXL1"/>
<gene>
    <name evidence="3" type="ORF">K504DRAFT_494348</name>
</gene>
<sequence length="472" mass="51936">MKSSSIAFSLSLLPSALAHCHQHLSPQINTSKPTPSTVAKTISSTSYVSPPSEHESVKSFYPSDTVLENLPRGTKDEDTENALVWPSLHSHVSSLIKKPSSCPQTVAASYNILPHNHTTTTLTPKSTPHSPSQTAPCETTIRTTITLMPTTPLQWEDEDEVTKFTLSYRNNETRYTTLNLNDTDLHVPMPPDMMESTSTAPSANVSTYTVEAVTDIPSKTRHVEHGPAKVDSSEAWSPPPASTNAANRGARMWFWKREKRNPPTPRVGGHRLMPPTGQLLNPFPPVTPSLISATSASRSTIRSTNGAIPRTGLDIQSWFSRQKRTRTNNNRVSRPPHNRPHNPFHHDAKPSVNPFPHLEIDLKHGVPNPTFVPRSNEEDMGKEEDVLDQPLLTPRDRPPPATDMHSIPNTRDSVTPTVPVMSIHPTSTSPIGHGNGTTSNSPKLIWQARGVLIKWGYVIAGCHVVNSVWGFI</sequence>
<evidence type="ECO:0000256" key="1">
    <source>
        <dbReference type="SAM" id="MobiDB-lite"/>
    </source>
</evidence>
<feature type="region of interest" description="Disordered" evidence="1">
    <location>
        <begin position="390"/>
        <end position="416"/>
    </location>
</feature>
<feature type="region of interest" description="Disordered" evidence="1">
    <location>
        <begin position="117"/>
        <end position="136"/>
    </location>
</feature>
<feature type="region of interest" description="Disordered" evidence="1">
    <location>
        <begin position="222"/>
        <end position="246"/>
    </location>
</feature>
<feature type="compositionally biased region" description="Basic and acidic residues" evidence="1">
    <location>
        <begin position="222"/>
        <end position="232"/>
    </location>
</feature>
<evidence type="ECO:0000313" key="3">
    <source>
        <dbReference type="EMBL" id="KAF2704951.1"/>
    </source>
</evidence>
<reference evidence="3" key="1">
    <citation type="journal article" date="2020" name="Stud. Mycol.">
        <title>101 Dothideomycetes genomes: a test case for predicting lifestyles and emergence of pathogens.</title>
        <authorList>
            <person name="Haridas S."/>
            <person name="Albert R."/>
            <person name="Binder M."/>
            <person name="Bloem J."/>
            <person name="Labutti K."/>
            <person name="Salamov A."/>
            <person name="Andreopoulos B."/>
            <person name="Baker S."/>
            <person name="Barry K."/>
            <person name="Bills G."/>
            <person name="Bluhm B."/>
            <person name="Cannon C."/>
            <person name="Castanera R."/>
            <person name="Culley D."/>
            <person name="Daum C."/>
            <person name="Ezra D."/>
            <person name="Gonzalez J."/>
            <person name="Henrissat B."/>
            <person name="Kuo A."/>
            <person name="Liang C."/>
            <person name="Lipzen A."/>
            <person name="Lutzoni F."/>
            <person name="Magnuson J."/>
            <person name="Mondo S."/>
            <person name="Nolan M."/>
            <person name="Ohm R."/>
            <person name="Pangilinan J."/>
            <person name="Park H.-J."/>
            <person name="Ramirez L."/>
            <person name="Alfaro M."/>
            <person name="Sun H."/>
            <person name="Tritt A."/>
            <person name="Yoshinaga Y."/>
            <person name="Zwiers L.-H."/>
            <person name="Turgeon B."/>
            <person name="Goodwin S."/>
            <person name="Spatafora J."/>
            <person name="Crous P."/>
            <person name="Grigoriev I."/>
        </authorList>
    </citation>
    <scope>NUCLEOTIDE SEQUENCE</scope>
    <source>
        <strain evidence="3">CBS 279.74</strain>
    </source>
</reference>
<protein>
    <submittedName>
        <fullName evidence="3">Uncharacterized protein</fullName>
    </submittedName>
</protein>
<keyword evidence="4" id="KW-1185">Reference proteome</keyword>
<keyword evidence="2" id="KW-0732">Signal</keyword>
<feature type="chain" id="PRO_5026009762" evidence="2">
    <location>
        <begin position="19"/>
        <end position="472"/>
    </location>
</feature>
<feature type="signal peptide" evidence="2">
    <location>
        <begin position="1"/>
        <end position="18"/>
    </location>
</feature>
<accession>A0A6G1JXL1</accession>
<evidence type="ECO:0000256" key="2">
    <source>
        <dbReference type="SAM" id="SignalP"/>
    </source>
</evidence>
<dbReference type="Proteomes" id="UP000799428">
    <property type="component" value="Unassembled WGS sequence"/>
</dbReference>